<evidence type="ECO:0000259" key="9">
    <source>
        <dbReference type="Pfam" id="PF02811"/>
    </source>
</evidence>
<dbReference type="OrthoDB" id="9775255at2"/>
<dbReference type="PATRIC" id="fig|36849.3.peg.207"/>
<dbReference type="PANTHER" id="PTHR21039:SF0">
    <property type="entry name" value="HISTIDINOL-PHOSPHATASE"/>
    <property type="match status" value="1"/>
</dbReference>
<dbReference type="GO" id="GO:0004401">
    <property type="term" value="F:histidinol-phosphatase activity"/>
    <property type="evidence" value="ECO:0007669"/>
    <property type="project" value="UniProtKB-UniRule"/>
</dbReference>
<name>A0A0P9AL52_9CLOT</name>
<dbReference type="STRING" id="36849.OXPF_01860"/>
<dbReference type="SUPFAM" id="SSF89550">
    <property type="entry name" value="PHP domain-like"/>
    <property type="match status" value="1"/>
</dbReference>
<dbReference type="Proteomes" id="UP000050326">
    <property type="component" value="Unassembled WGS sequence"/>
</dbReference>
<dbReference type="RefSeq" id="WP_054873342.1">
    <property type="nucleotide sequence ID" value="NZ_LKET01000014.1"/>
</dbReference>
<keyword evidence="4 8" id="KW-0028">Amino-acid biosynthesis</keyword>
<evidence type="ECO:0000256" key="4">
    <source>
        <dbReference type="ARBA" id="ARBA00022605"/>
    </source>
</evidence>
<evidence type="ECO:0000256" key="1">
    <source>
        <dbReference type="ARBA" id="ARBA00004970"/>
    </source>
</evidence>
<evidence type="ECO:0000256" key="5">
    <source>
        <dbReference type="ARBA" id="ARBA00022801"/>
    </source>
</evidence>
<evidence type="ECO:0000256" key="6">
    <source>
        <dbReference type="ARBA" id="ARBA00023102"/>
    </source>
</evidence>
<dbReference type="Gene3D" id="3.20.20.140">
    <property type="entry name" value="Metal-dependent hydrolases"/>
    <property type="match status" value="1"/>
</dbReference>
<dbReference type="EC" id="3.1.3.15" evidence="3 8"/>
<evidence type="ECO:0000256" key="7">
    <source>
        <dbReference type="ARBA" id="ARBA00049158"/>
    </source>
</evidence>
<comment type="catalytic activity">
    <reaction evidence="7 8">
        <text>L-histidinol phosphate + H2O = L-histidinol + phosphate</text>
        <dbReference type="Rhea" id="RHEA:14465"/>
        <dbReference type="ChEBI" id="CHEBI:15377"/>
        <dbReference type="ChEBI" id="CHEBI:43474"/>
        <dbReference type="ChEBI" id="CHEBI:57699"/>
        <dbReference type="ChEBI" id="CHEBI:57980"/>
        <dbReference type="EC" id="3.1.3.15"/>
    </reaction>
</comment>
<dbReference type="InterPro" id="IPR004013">
    <property type="entry name" value="PHP_dom"/>
</dbReference>
<evidence type="ECO:0000256" key="2">
    <source>
        <dbReference type="ARBA" id="ARBA00009152"/>
    </source>
</evidence>
<reference evidence="10 11" key="1">
    <citation type="submission" date="2015-09" db="EMBL/GenBank/DDBJ databases">
        <title>Genome sequence of Oxobacter pfennigii DSM 3222.</title>
        <authorList>
            <person name="Poehlein A."/>
            <person name="Bengelsdorf F.R."/>
            <person name="Schiel-Bengelsdorf B."/>
            <person name="Duerre P."/>
            <person name="Daniel R."/>
        </authorList>
    </citation>
    <scope>NUCLEOTIDE SEQUENCE [LARGE SCALE GENOMIC DNA]</scope>
    <source>
        <strain evidence="10 11">DSM 3222</strain>
    </source>
</reference>
<feature type="domain" description="PHP" evidence="9">
    <location>
        <begin position="5"/>
        <end position="195"/>
    </location>
</feature>
<dbReference type="UniPathway" id="UPA00031">
    <property type="reaction ID" value="UER00013"/>
</dbReference>
<accession>A0A0P9AL52</accession>
<comment type="pathway">
    <text evidence="1 8">Amino-acid biosynthesis; L-histidine biosynthesis; L-histidine from 5-phospho-alpha-D-ribose 1-diphosphate: step 8/9.</text>
</comment>
<dbReference type="InterPro" id="IPR010140">
    <property type="entry name" value="Histidinol_P_phosphatase_HisJ"/>
</dbReference>
<dbReference type="EMBL" id="LKET01000014">
    <property type="protein sequence ID" value="KPU46076.1"/>
    <property type="molecule type" value="Genomic_DNA"/>
</dbReference>
<comment type="caution">
    <text evidence="10">The sequence shown here is derived from an EMBL/GenBank/DDBJ whole genome shotgun (WGS) entry which is preliminary data.</text>
</comment>
<keyword evidence="5 8" id="KW-0378">Hydrolase</keyword>
<dbReference type="GO" id="GO:0000105">
    <property type="term" value="P:L-histidine biosynthetic process"/>
    <property type="evidence" value="ECO:0007669"/>
    <property type="project" value="UniProtKB-UniRule"/>
</dbReference>
<organism evidence="10 11">
    <name type="scientific">Oxobacter pfennigii</name>
    <dbReference type="NCBI Taxonomy" id="36849"/>
    <lineage>
        <taxon>Bacteria</taxon>
        <taxon>Bacillati</taxon>
        <taxon>Bacillota</taxon>
        <taxon>Clostridia</taxon>
        <taxon>Eubacteriales</taxon>
        <taxon>Clostridiaceae</taxon>
        <taxon>Oxobacter</taxon>
    </lineage>
</organism>
<evidence type="ECO:0000256" key="3">
    <source>
        <dbReference type="ARBA" id="ARBA00013085"/>
    </source>
</evidence>
<dbReference type="GO" id="GO:0005737">
    <property type="term" value="C:cytoplasm"/>
    <property type="evidence" value="ECO:0007669"/>
    <property type="project" value="TreeGrafter"/>
</dbReference>
<evidence type="ECO:0000313" key="10">
    <source>
        <dbReference type="EMBL" id="KPU46076.1"/>
    </source>
</evidence>
<sequence length="277" mass="31499">MYLIDYHMHSKHSTDGNDTISRLCENAIKKGLDEIAITDHFEPSAKNISYREYKPNAYWKDVLAARDKFKGKLNIKMGVELGQPHQFKETSELLLKSLPYDYVIGSAHKFPDGTDVSELNFDKINLDDLYVDYLKELKALADWGQLDCVGHLDLIKRYGANHFKTRITLMNKPELLRDVLKTLIEKGRGLEINTSGLRQAPKETMPGIDVLKLYRELGGEILTIGSDAHFACDVGKGVIDAVNLAHEAGFNYITVFENRRPQWKKIIDKKCSQKISV</sequence>
<dbReference type="InterPro" id="IPR016195">
    <property type="entry name" value="Pol/histidinol_Pase-like"/>
</dbReference>
<proteinExistence type="inferred from homology"/>
<dbReference type="PANTHER" id="PTHR21039">
    <property type="entry name" value="HISTIDINOL PHOSPHATASE-RELATED"/>
    <property type="match status" value="1"/>
</dbReference>
<evidence type="ECO:0000313" key="11">
    <source>
        <dbReference type="Proteomes" id="UP000050326"/>
    </source>
</evidence>
<dbReference type="NCBIfam" id="TIGR01856">
    <property type="entry name" value="hisJ_fam"/>
    <property type="match status" value="1"/>
</dbReference>
<keyword evidence="11" id="KW-1185">Reference proteome</keyword>
<dbReference type="Pfam" id="PF02811">
    <property type="entry name" value="PHP"/>
    <property type="match status" value="1"/>
</dbReference>
<keyword evidence="6 8" id="KW-0368">Histidine biosynthesis</keyword>
<dbReference type="AlphaFoldDB" id="A0A0P9AL52"/>
<comment type="similarity">
    <text evidence="2 8">Belongs to the PHP hydrolase family. HisK subfamily.</text>
</comment>
<gene>
    <name evidence="10" type="primary">hisK_1</name>
    <name evidence="10" type="ORF">OXPF_01860</name>
</gene>
<protein>
    <recommendedName>
        <fullName evidence="3 8">Histidinol-phosphatase</fullName>
        <shortName evidence="8">HolPase</shortName>
        <ecNumber evidence="3 8">3.1.3.15</ecNumber>
    </recommendedName>
</protein>
<evidence type="ECO:0000256" key="8">
    <source>
        <dbReference type="RuleBase" id="RU366003"/>
    </source>
</evidence>